<dbReference type="EMBL" id="WNWS01000621">
    <property type="protein sequence ID" value="KAE9965130.1"/>
    <property type="molecule type" value="Genomic_DNA"/>
</dbReference>
<feature type="region of interest" description="Disordered" evidence="2">
    <location>
        <begin position="1"/>
        <end position="49"/>
    </location>
</feature>
<comment type="caution">
    <text evidence="3">The sequence shown here is derived from an EMBL/GenBank/DDBJ whole genome shotgun (WGS) entry which is preliminary data.</text>
</comment>
<evidence type="ECO:0000256" key="2">
    <source>
        <dbReference type="SAM" id="MobiDB-lite"/>
    </source>
</evidence>
<feature type="coiled-coil region" evidence="1">
    <location>
        <begin position="64"/>
        <end position="105"/>
    </location>
</feature>
<sequence>MASLTNENPKTPRAKRSRELDSMPSTPTAQRLKPNDAEPPSSAHSANSVTSDGLFPFHRHCMCIEYIQEDRKDIIQDMDQIEAELNDTKEELEIAQDRVAYLEGKLEGVIATKRNLARTMSDNRKLYKTHVSRLARTLVQQNPGFEAMDEAQRMILWQDIVRIHGVTYQLPEPEDFEVVESWMK</sequence>
<dbReference type="Proteomes" id="UP000447873">
    <property type="component" value="Unassembled WGS sequence"/>
</dbReference>
<protein>
    <submittedName>
        <fullName evidence="3">Uncharacterized protein</fullName>
    </submittedName>
</protein>
<evidence type="ECO:0000256" key="1">
    <source>
        <dbReference type="SAM" id="Coils"/>
    </source>
</evidence>
<evidence type="ECO:0000313" key="3">
    <source>
        <dbReference type="EMBL" id="KAE9965130.1"/>
    </source>
</evidence>
<gene>
    <name evidence="3" type="ORF">EG328_009962</name>
</gene>
<proteinExistence type="predicted"/>
<keyword evidence="1" id="KW-0175">Coiled coil</keyword>
<reference evidence="3 4" key="1">
    <citation type="submission" date="2018-12" db="EMBL/GenBank/DDBJ databases">
        <title>Venturia inaequalis Genome Resource.</title>
        <authorList>
            <person name="Lichtner F.J."/>
        </authorList>
    </citation>
    <scope>NUCLEOTIDE SEQUENCE [LARGE SCALE GENOMIC DNA]</scope>
    <source>
        <strain evidence="3 4">120213</strain>
    </source>
</reference>
<organism evidence="3 4">
    <name type="scientific">Venturia inaequalis</name>
    <name type="common">Apple scab fungus</name>
    <dbReference type="NCBI Taxonomy" id="5025"/>
    <lineage>
        <taxon>Eukaryota</taxon>
        <taxon>Fungi</taxon>
        <taxon>Dikarya</taxon>
        <taxon>Ascomycota</taxon>
        <taxon>Pezizomycotina</taxon>
        <taxon>Dothideomycetes</taxon>
        <taxon>Pleosporomycetidae</taxon>
        <taxon>Venturiales</taxon>
        <taxon>Venturiaceae</taxon>
        <taxon>Venturia</taxon>
    </lineage>
</organism>
<accession>A0A8H3U8Q7</accession>
<evidence type="ECO:0000313" key="4">
    <source>
        <dbReference type="Proteomes" id="UP000447873"/>
    </source>
</evidence>
<name>A0A8H3U8Q7_VENIN</name>
<dbReference type="AlphaFoldDB" id="A0A8H3U8Q7"/>